<name>A0A915BVJ9_PARUN</name>
<dbReference type="InterPro" id="IPR033753">
    <property type="entry name" value="GCV_H/Fam206"/>
</dbReference>
<evidence type="ECO:0000313" key="8">
    <source>
        <dbReference type="WBParaSite" id="PgR062_g041_t03"/>
    </source>
</evidence>
<dbReference type="PROSITE" id="PS00189">
    <property type="entry name" value="LIPOYL"/>
    <property type="match status" value="1"/>
</dbReference>
<evidence type="ECO:0000256" key="3">
    <source>
        <dbReference type="ARBA" id="ARBA00022946"/>
    </source>
</evidence>
<evidence type="ECO:0000256" key="2">
    <source>
        <dbReference type="ARBA" id="ARBA00022823"/>
    </source>
</evidence>
<dbReference type="PROSITE" id="PS50968">
    <property type="entry name" value="BIOTINYL_LIPOYL"/>
    <property type="match status" value="1"/>
</dbReference>
<comment type="function">
    <text evidence="5">The H protein shuttles the methylamine group of glycine from the P protein to the T protein.</text>
</comment>
<protein>
    <recommendedName>
        <fullName evidence="5">Glycine cleavage system H protein</fullName>
    </recommendedName>
</protein>
<dbReference type="PANTHER" id="PTHR11715">
    <property type="entry name" value="GLYCINE CLEAVAGE SYSTEM H PROTEIN"/>
    <property type="match status" value="1"/>
</dbReference>
<dbReference type="GO" id="GO:0009249">
    <property type="term" value="P:protein lipoylation"/>
    <property type="evidence" value="ECO:0007669"/>
    <property type="project" value="TreeGrafter"/>
</dbReference>
<keyword evidence="5" id="KW-0496">Mitochondrion</keyword>
<dbReference type="CDD" id="cd06848">
    <property type="entry name" value="GCS_H"/>
    <property type="match status" value="1"/>
</dbReference>
<evidence type="ECO:0000256" key="1">
    <source>
        <dbReference type="ARBA" id="ARBA00009249"/>
    </source>
</evidence>
<dbReference type="InterPro" id="IPR002930">
    <property type="entry name" value="GCV_H"/>
</dbReference>
<keyword evidence="2 4" id="KW-0450">Lipoyl</keyword>
<proteinExistence type="inferred from homology"/>
<evidence type="ECO:0000256" key="5">
    <source>
        <dbReference type="RuleBase" id="RU364055"/>
    </source>
</evidence>
<dbReference type="SUPFAM" id="SSF51230">
    <property type="entry name" value="Single hybrid motif"/>
    <property type="match status" value="1"/>
</dbReference>
<dbReference type="PANTHER" id="PTHR11715:SF3">
    <property type="entry name" value="GLYCINE CLEAVAGE SYSTEM H PROTEIN-RELATED"/>
    <property type="match status" value="1"/>
</dbReference>
<dbReference type="NCBIfam" id="NF002270">
    <property type="entry name" value="PRK01202.1"/>
    <property type="match status" value="1"/>
</dbReference>
<dbReference type="AlphaFoldDB" id="A0A915BVJ9"/>
<dbReference type="GO" id="GO:0005739">
    <property type="term" value="C:mitochondrion"/>
    <property type="evidence" value="ECO:0007669"/>
    <property type="project" value="UniProtKB-SubCell"/>
</dbReference>
<dbReference type="InterPro" id="IPR000089">
    <property type="entry name" value="Biotin_lipoyl"/>
</dbReference>
<comment type="subunit">
    <text evidence="5">The glycine cleavage system is composed of four proteins: P, T, L and H.</text>
</comment>
<evidence type="ECO:0000256" key="4">
    <source>
        <dbReference type="PIRSR" id="PIRSR617453-50"/>
    </source>
</evidence>
<comment type="cofactor">
    <cofactor evidence="5">
        <name>(R)-lipoate</name>
        <dbReference type="ChEBI" id="CHEBI:83088"/>
    </cofactor>
    <text evidence="5">Binds 1 lipoyl cofactor covalently.</text>
</comment>
<dbReference type="InterPro" id="IPR003016">
    <property type="entry name" value="2-oxoA_DH_lipoyl-BS"/>
</dbReference>
<reference evidence="8" key="1">
    <citation type="submission" date="2022-11" db="UniProtKB">
        <authorList>
            <consortium name="WormBaseParasite"/>
        </authorList>
    </citation>
    <scope>IDENTIFICATION</scope>
</reference>
<accession>A0A915BVJ9</accession>
<keyword evidence="7" id="KW-1185">Reference proteome</keyword>
<dbReference type="GO" id="GO:0019464">
    <property type="term" value="P:glycine decarboxylation via glycine cleavage system"/>
    <property type="evidence" value="ECO:0007669"/>
    <property type="project" value="UniProtKB-UniRule"/>
</dbReference>
<dbReference type="NCBIfam" id="TIGR00527">
    <property type="entry name" value="gcvH"/>
    <property type="match status" value="1"/>
</dbReference>
<feature type="modified residue" description="N6-lipoyllysine" evidence="4">
    <location>
        <position position="113"/>
    </location>
</feature>
<dbReference type="WBParaSite" id="PgR062_g041_t03">
    <property type="protein sequence ID" value="PgR062_g041_t03"/>
    <property type="gene ID" value="PgR062_g041"/>
</dbReference>
<dbReference type="Pfam" id="PF01597">
    <property type="entry name" value="GCV_H"/>
    <property type="match status" value="1"/>
</dbReference>
<evidence type="ECO:0000259" key="6">
    <source>
        <dbReference type="PROSITE" id="PS50968"/>
    </source>
</evidence>
<dbReference type="Proteomes" id="UP000887569">
    <property type="component" value="Unplaced"/>
</dbReference>
<dbReference type="InterPro" id="IPR011053">
    <property type="entry name" value="Single_hybrid_motif"/>
</dbReference>
<dbReference type="InterPro" id="IPR017453">
    <property type="entry name" value="GCV_H_sub"/>
</dbReference>
<keyword evidence="3 5" id="KW-0809">Transit peptide</keyword>
<dbReference type="Gene3D" id="2.40.50.100">
    <property type="match status" value="1"/>
</dbReference>
<evidence type="ECO:0000313" key="7">
    <source>
        <dbReference type="Proteomes" id="UP000887569"/>
    </source>
</evidence>
<dbReference type="GO" id="GO:0005960">
    <property type="term" value="C:glycine cleavage complex"/>
    <property type="evidence" value="ECO:0007669"/>
    <property type="project" value="UniProtKB-UniRule"/>
</dbReference>
<comment type="similarity">
    <text evidence="1 5">Belongs to the GcvH family.</text>
</comment>
<sequence>MMKASVVCCRLPIKWTRAYKMASVSLLRALPRLYISRTALPQFMRTFSSSHALFAERRYTKKHEWVSVNGEIGTVGITTFAQEALGDIVYAELPDIGTELAAGDTAAAVESVKAASDVYSPISGTVTEKNTQVEANPSLINKSTYEHGELFLGTLVQPNCLRSVNGGASKTGSFSSVISAHSSVISRSCFILIPLQLSSSDTALISRDLGCTSTILSLYRTGRSR</sequence>
<organism evidence="7 8">
    <name type="scientific">Parascaris univalens</name>
    <name type="common">Nematode worm</name>
    <dbReference type="NCBI Taxonomy" id="6257"/>
    <lineage>
        <taxon>Eukaryota</taxon>
        <taxon>Metazoa</taxon>
        <taxon>Ecdysozoa</taxon>
        <taxon>Nematoda</taxon>
        <taxon>Chromadorea</taxon>
        <taxon>Rhabditida</taxon>
        <taxon>Spirurina</taxon>
        <taxon>Ascaridomorpha</taxon>
        <taxon>Ascaridoidea</taxon>
        <taxon>Ascarididae</taxon>
        <taxon>Parascaris</taxon>
    </lineage>
</organism>
<feature type="domain" description="Lipoyl-binding" evidence="6">
    <location>
        <begin position="72"/>
        <end position="154"/>
    </location>
</feature>
<comment type="subcellular location">
    <subcellularLocation>
        <location evidence="5">Mitochondrion</location>
    </subcellularLocation>
</comment>